<dbReference type="PANTHER" id="PTHR43808:SF31">
    <property type="entry name" value="N-ACETYL-L-CITRULLINE DEACETYLASE"/>
    <property type="match status" value="1"/>
</dbReference>
<proteinExistence type="predicted"/>
<feature type="domain" description="Peptidase M20 dimerisation" evidence="5">
    <location>
        <begin position="176"/>
        <end position="282"/>
    </location>
</feature>
<keyword evidence="2" id="KW-0479">Metal-binding</keyword>
<evidence type="ECO:0000259" key="5">
    <source>
        <dbReference type="Pfam" id="PF07687"/>
    </source>
</evidence>
<dbReference type="NCBIfam" id="NF009555">
    <property type="entry name" value="PRK13004.1"/>
    <property type="match status" value="1"/>
</dbReference>
<dbReference type="GO" id="GO:0008777">
    <property type="term" value="F:acetylornithine deacetylase activity"/>
    <property type="evidence" value="ECO:0007669"/>
    <property type="project" value="TreeGrafter"/>
</dbReference>
<dbReference type="PANTHER" id="PTHR43808">
    <property type="entry name" value="ACETYLORNITHINE DEACETYLASE"/>
    <property type="match status" value="1"/>
</dbReference>
<dbReference type="InterPro" id="IPR036264">
    <property type="entry name" value="Bact_exopeptidase_dim_dom"/>
</dbReference>
<reference evidence="6 7" key="1">
    <citation type="submission" date="2018-08" db="EMBL/GenBank/DDBJ databases">
        <title>Genomic Encyclopedia of Type Strains, Phase IV (KMG-IV): sequencing the most valuable type-strain genomes for metagenomic binning, comparative biology and taxonomic classification.</title>
        <authorList>
            <person name="Goeker M."/>
        </authorList>
    </citation>
    <scope>NUCLEOTIDE SEQUENCE [LARGE SCALE GENOMIC DNA]</scope>
    <source>
        <strain evidence="6 7">DSM 23923</strain>
    </source>
</reference>
<dbReference type="InterPro" id="IPR002933">
    <property type="entry name" value="Peptidase_M20"/>
</dbReference>
<evidence type="ECO:0000313" key="6">
    <source>
        <dbReference type="EMBL" id="REG10591.1"/>
    </source>
</evidence>
<dbReference type="EMBL" id="QUMS01000001">
    <property type="protein sequence ID" value="REG10591.1"/>
    <property type="molecule type" value="Genomic_DNA"/>
</dbReference>
<dbReference type="NCBIfam" id="TIGR03526">
    <property type="entry name" value="selenium_YgeY"/>
    <property type="match status" value="1"/>
</dbReference>
<dbReference type="PROSITE" id="PS00758">
    <property type="entry name" value="ARGE_DAPE_CPG2_1"/>
    <property type="match status" value="1"/>
</dbReference>
<dbReference type="Pfam" id="PF07687">
    <property type="entry name" value="M20_dimer"/>
    <property type="match status" value="1"/>
</dbReference>
<name>A0A347ZU44_9CHLR</name>
<evidence type="ECO:0000256" key="3">
    <source>
        <dbReference type="ARBA" id="ARBA00022801"/>
    </source>
</evidence>
<dbReference type="Gene3D" id="3.30.70.360">
    <property type="match status" value="1"/>
</dbReference>
<dbReference type="SUPFAM" id="SSF53187">
    <property type="entry name" value="Zn-dependent exopeptidases"/>
    <property type="match status" value="1"/>
</dbReference>
<comment type="cofactor">
    <cofactor evidence="1">
        <name>Zn(2+)</name>
        <dbReference type="ChEBI" id="CHEBI:29105"/>
    </cofactor>
</comment>
<keyword evidence="3 6" id="KW-0378">Hydrolase</keyword>
<dbReference type="InterPro" id="IPR011650">
    <property type="entry name" value="Peptidase_M20_dimer"/>
</dbReference>
<dbReference type="InterPro" id="IPR001261">
    <property type="entry name" value="ArgE/DapE_CS"/>
</dbReference>
<evidence type="ECO:0000256" key="1">
    <source>
        <dbReference type="ARBA" id="ARBA00001947"/>
    </source>
</evidence>
<dbReference type="OrthoDB" id="9792335at2"/>
<comment type="caution">
    <text evidence="6">The sequence shown here is derived from an EMBL/GenBank/DDBJ whole genome shotgun (WGS) entry which is preliminary data.</text>
</comment>
<dbReference type="InterPro" id="IPR050072">
    <property type="entry name" value="Peptidase_M20A"/>
</dbReference>
<dbReference type="RefSeq" id="WP_116223759.1">
    <property type="nucleotide sequence ID" value="NZ_AP018437.1"/>
</dbReference>
<organism evidence="6 7">
    <name type="scientific">Pelolinea submarina</name>
    <dbReference type="NCBI Taxonomy" id="913107"/>
    <lineage>
        <taxon>Bacteria</taxon>
        <taxon>Bacillati</taxon>
        <taxon>Chloroflexota</taxon>
        <taxon>Anaerolineae</taxon>
        <taxon>Anaerolineales</taxon>
        <taxon>Anaerolineaceae</taxon>
        <taxon>Pelolinea</taxon>
    </lineage>
</organism>
<evidence type="ECO:0000256" key="4">
    <source>
        <dbReference type="ARBA" id="ARBA00022833"/>
    </source>
</evidence>
<sequence>MAELIIKDKDFSGELLAFAQDLVRIQSYSGQEEPAARAIAAKMEALGYDEVRVDSCGSVLGRIGSGPVSLMFESHTDTVVVNDPHEWAYPPFSGEIADGFLWGRGSVDMKGALAASVYAPIIAQSRGALDGKTIYVSCSVFEEDCDGVATSNLLDEFNLRPDFAVICEPSGNTVAIGHKGKAQVVIQTHGVSAHGSAPEKGVNAVYEMAEIIQRVEQTNLNLPVLDGRKGTLVLSRISSKAVSLNAVPDECEIYLDRRLVIGENETTLQAEVEKIIGNKNATWEIDTIHRTAWTGKPITYHPLHAAWKIPADHHLTQSCVHAFEQVFGRAPQVFTFWDFGTNAVALVGRDIPCIGFGPGDSKLAHMRDEKCPVDQIVDACAFYARVIEQI</sequence>
<dbReference type="Proteomes" id="UP000256388">
    <property type="component" value="Unassembled WGS sequence"/>
</dbReference>
<protein>
    <submittedName>
        <fullName evidence="6">Putative selenium metabolism hydrolase</fullName>
    </submittedName>
</protein>
<accession>A0A347ZU44</accession>
<dbReference type="Pfam" id="PF01546">
    <property type="entry name" value="Peptidase_M20"/>
    <property type="match status" value="1"/>
</dbReference>
<keyword evidence="4" id="KW-0862">Zinc</keyword>
<gene>
    <name evidence="6" type="ORF">DFR64_0450</name>
</gene>
<keyword evidence="7" id="KW-1185">Reference proteome</keyword>
<dbReference type="GO" id="GO:0046872">
    <property type="term" value="F:metal ion binding"/>
    <property type="evidence" value="ECO:0007669"/>
    <property type="project" value="UniProtKB-KW"/>
</dbReference>
<dbReference type="GO" id="GO:0006526">
    <property type="term" value="P:L-arginine biosynthetic process"/>
    <property type="evidence" value="ECO:0007669"/>
    <property type="project" value="TreeGrafter"/>
</dbReference>
<evidence type="ECO:0000256" key="2">
    <source>
        <dbReference type="ARBA" id="ARBA00022723"/>
    </source>
</evidence>
<evidence type="ECO:0000313" key="7">
    <source>
        <dbReference type="Proteomes" id="UP000256388"/>
    </source>
</evidence>
<dbReference type="Gene3D" id="3.40.630.10">
    <property type="entry name" value="Zn peptidases"/>
    <property type="match status" value="1"/>
</dbReference>
<dbReference type="SUPFAM" id="SSF55031">
    <property type="entry name" value="Bacterial exopeptidase dimerisation domain"/>
    <property type="match status" value="1"/>
</dbReference>
<dbReference type="AlphaFoldDB" id="A0A347ZU44"/>
<dbReference type="InterPro" id="IPR017706">
    <property type="entry name" value="Peptidase_M20/DapE_YgeY"/>
</dbReference>